<gene>
    <name evidence="2" type="ORF">BGZ70_005863</name>
</gene>
<dbReference type="EMBL" id="JAAAHY010000318">
    <property type="protein sequence ID" value="KAF9964830.1"/>
    <property type="molecule type" value="Genomic_DNA"/>
</dbReference>
<keyword evidence="1" id="KW-0732">Signal</keyword>
<sequence>MIVAFIASLIALFSSVFLSTMVHRSDIESNQSYIGIKTKRLMPSGNGNDQWITYLGHGSKVEEALGLMINDTRNLAEAVPGKRYIPRTFSYEVACDSMNVALLQLTADSVVQDDGGCSVVTFR</sequence>
<protein>
    <submittedName>
        <fullName evidence="2">Uncharacterized protein</fullName>
    </submittedName>
</protein>
<name>A0A9P6J8D0_MORAP</name>
<feature type="non-terminal residue" evidence="2">
    <location>
        <position position="123"/>
    </location>
</feature>
<evidence type="ECO:0000313" key="3">
    <source>
        <dbReference type="Proteomes" id="UP000738359"/>
    </source>
</evidence>
<keyword evidence="3" id="KW-1185">Reference proteome</keyword>
<proteinExistence type="predicted"/>
<organism evidence="2 3">
    <name type="scientific">Mortierella alpina</name>
    <name type="common">Oleaginous fungus</name>
    <name type="synonym">Mortierella renispora</name>
    <dbReference type="NCBI Taxonomy" id="64518"/>
    <lineage>
        <taxon>Eukaryota</taxon>
        <taxon>Fungi</taxon>
        <taxon>Fungi incertae sedis</taxon>
        <taxon>Mucoromycota</taxon>
        <taxon>Mortierellomycotina</taxon>
        <taxon>Mortierellomycetes</taxon>
        <taxon>Mortierellales</taxon>
        <taxon>Mortierellaceae</taxon>
        <taxon>Mortierella</taxon>
    </lineage>
</organism>
<accession>A0A9P6J8D0</accession>
<evidence type="ECO:0000256" key="1">
    <source>
        <dbReference type="SAM" id="SignalP"/>
    </source>
</evidence>
<dbReference type="Proteomes" id="UP000738359">
    <property type="component" value="Unassembled WGS sequence"/>
</dbReference>
<dbReference type="OrthoDB" id="2387820at2759"/>
<reference evidence="2" key="1">
    <citation type="journal article" date="2020" name="Fungal Divers.">
        <title>Resolving the Mortierellaceae phylogeny through synthesis of multi-gene phylogenetics and phylogenomics.</title>
        <authorList>
            <person name="Vandepol N."/>
            <person name="Liber J."/>
            <person name="Desiro A."/>
            <person name="Na H."/>
            <person name="Kennedy M."/>
            <person name="Barry K."/>
            <person name="Grigoriev I.V."/>
            <person name="Miller A.N."/>
            <person name="O'Donnell K."/>
            <person name="Stajich J.E."/>
            <person name="Bonito G."/>
        </authorList>
    </citation>
    <scope>NUCLEOTIDE SEQUENCE</scope>
    <source>
        <strain evidence="2">CK1249</strain>
    </source>
</reference>
<dbReference type="AlphaFoldDB" id="A0A9P6J8D0"/>
<feature type="signal peptide" evidence="1">
    <location>
        <begin position="1"/>
        <end position="24"/>
    </location>
</feature>
<comment type="caution">
    <text evidence="2">The sequence shown here is derived from an EMBL/GenBank/DDBJ whole genome shotgun (WGS) entry which is preliminary data.</text>
</comment>
<feature type="chain" id="PRO_5040151249" evidence="1">
    <location>
        <begin position="25"/>
        <end position="123"/>
    </location>
</feature>
<evidence type="ECO:0000313" key="2">
    <source>
        <dbReference type="EMBL" id="KAF9964830.1"/>
    </source>
</evidence>